<feature type="transmembrane region" description="Helical" evidence="6">
    <location>
        <begin position="315"/>
        <end position="336"/>
    </location>
</feature>
<dbReference type="GO" id="GO:0016020">
    <property type="term" value="C:membrane"/>
    <property type="evidence" value="ECO:0007669"/>
    <property type="project" value="UniProtKB-SubCell"/>
</dbReference>
<dbReference type="GO" id="GO:0022857">
    <property type="term" value="F:transmembrane transporter activity"/>
    <property type="evidence" value="ECO:0007669"/>
    <property type="project" value="InterPro"/>
</dbReference>
<keyword evidence="3 6" id="KW-0812">Transmembrane</keyword>
<evidence type="ECO:0000256" key="3">
    <source>
        <dbReference type="ARBA" id="ARBA00022692"/>
    </source>
</evidence>
<feature type="transmembrane region" description="Helical" evidence="6">
    <location>
        <begin position="222"/>
        <end position="239"/>
    </location>
</feature>
<feature type="transmembrane region" description="Helical" evidence="6">
    <location>
        <begin position="348"/>
        <end position="369"/>
    </location>
</feature>
<dbReference type="AlphaFoldDB" id="A0A9P4IQD8"/>
<feature type="transmembrane region" description="Helical" evidence="6">
    <location>
        <begin position="154"/>
        <end position="174"/>
    </location>
</feature>
<evidence type="ECO:0000313" key="9">
    <source>
        <dbReference type="Proteomes" id="UP000799439"/>
    </source>
</evidence>
<dbReference type="InterPro" id="IPR011701">
    <property type="entry name" value="MFS"/>
</dbReference>
<dbReference type="InterPro" id="IPR036259">
    <property type="entry name" value="MFS_trans_sf"/>
</dbReference>
<dbReference type="FunFam" id="1.20.1250.20:FF:000013">
    <property type="entry name" value="MFS general substrate transporter"/>
    <property type="match status" value="1"/>
</dbReference>
<keyword evidence="2" id="KW-0813">Transport</keyword>
<evidence type="ECO:0000256" key="4">
    <source>
        <dbReference type="ARBA" id="ARBA00022989"/>
    </source>
</evidence>
<dbReference type="Gene3D" id="1.20.1250.20">
    <property type="entry name" value="MFS general substrate transporter like domains"/>
    <property type="match status" value="2"/>
</dbReference>
<evidence type="ECO:0000256" key="2">
    <source>
        <dbReference type="ARBA" id="ARBA00022448"/>
    </source>
</evidence>
<protein>
    <submittedName>
        <fullName evidence="8">MFS general substrate transporter</fullName>
    </submittedName>
</protein>
<feature type="transmembrane region" description="Helical" evidence="6">
    <location>
        <begin position="85"/>
        <end position="108"/>
    </location>
</feature>
<dbReference type="PANTHER" id="PTHR43791:SF9">
    <property type="entry name" value="MAJOR FACILITATOR-TYPE TRANSPORTER HXNP"/>
    <property type="match status" value="1"/>
</dbReference>
<reference evidence="8" key="1">
    <citation type="journal article" date="2020" name="Stud. Mycol.">
        <title>101 Dothideomycetes genomes: a test case for predicting lifestyles and emergence of pathogens.</title>
        <authorList>
            <person name="Haridas S."/>
            <person name="Albert R."/>
            <person name="Binder M."/>
            <person name="Bloem J."/>
            <person name="Labutti K."/>
            <person name="Salamov A."/>
            <person name="Andreopoulos B."/>
            <person name="Baker S."/>
            <person name="Barry K."/>
            <person name="Bills G."/>
            <person name="Bluhm B."/>
            <person name="Cannon C."/>
            <person name="Castanera R."/>
            <person name="Culley D."/>
            <person name="Daum C."/>
            <person name="Ezra D."/>
            <person name="Gonzalez J."/>
            <person name="Henrissat B."/>
            <person name="Kuo A."/>
            <person name="Liang C."/>
            <person name="Lipzen A."/>
            <person name="Lutzoni F."/>
            <person name="Magnuson J."/>
            <person name="Mondo S."/>
            <person name="Nolan M."/>
            <person name="Ohm R."/>
            <person name="Pangilinan J."/>
            <person name="Park H.-J."/>
            <person name="Ramirez L."/>
            <person name="Alfaro M."/>
            <person name="Sun H."/>
            <person name="Tritt A."/>
            <person name="Yoshinaga Y."/>
            <person name="Zwiers L.-H."/>
            <person name="Turgeon B."/>
            <person name="Goodwin S."/>
            <person name="Spatafora J."/>
            <person name="Crous P."/>
            <person name="Grigoriev I."/>
        </authorList>
    </citation>
    <scope>NUCLEOTIDE SEQUENCE</scope>
    <source>
        <strain evidence="8">CBS 260.36</strain>
    </source>
</reference>
<evidence type="ECO:0000313" key="8">
    <source>
        <dbReference type="EMBL" id="KAF2148162.1"/>
    </source>
</evidence>
<feature type="transmembrane region" description="Helical" evidence="6">
    <location>
        <begin position="120"/>
        <end position="142"/>
    </location>
</feature>
<keyword evidence="5 6" id="KW-0472">Membrane</keyword>
<dbReference type="InterPro" id="IPR020846">
    <property type="entry name" value="MFS_dom"/>
</dbReference>
<comment type="caution">
    <text evidence="8">The sequence shown here is derived from an EMBL/GenBank/DDBJ whole genome shotgun (WGS) entry which is preliminary data.</text>
</comment>
<dbReference type="SUPFAM" id="SSF103473">
    <property type="entry name" value="MFS general substrate transporter"/>
    <property type="match status" value="1"/>
</dbReference>
<comment type="subcellular location">
    <subcellularLocation>
        <location evidence="1">Membrane</location>
        <topology evidence="1">Multi-pass membrane protein</topology>
    </subcellularLocation>
</comment>
<dbReference type="OrthoDB" id="2985014at2759"/>
<proteinExistence type="predicted"/>
<evidence type="ECO:0000256" key="1">
    <source>
        <dbReference type="ARBA" id="ARBA00004141"/>
    </source>
</evidence>
<keyword evidence="4 6" id="KW-1133">Transmembrane helix</keyword>
<evidence type="ECO:0000256" key="5">
    <source>
        <dbReference type="ARBA" id="ARBA00023136"/>
    </source>
</evidence>
<sequence length="440" mass="49407">MYFLNAIDRSDLGNAKIDGMDKDMQFKGNEYSLLILFFYIPFGLLDLPLNLLTKRFSGKIMLPTLMLGFGSMALCQPAAKNFGSILVLRLLLASFESGFYCGIVFYLTTFYTRGEIGFRVAIIFGTALLAGAFSGLISFGAFRIPHTNIKGWQWLFIIEGAMTVLVAVVMYFWLPTNPDSAWFLSPEERIAARQRLLQDASSRTNTRLDLRRAFSTFKERRFVVWVILCFTYPVAFATTSNFLPQIVQRLGYSIVKTNLWTVPPNAVGLIILLCVAKSSDYFRERTFHIVFSLVLSLIGMIILVVIDVVTHKGVAFFACFLMAGGAYIPSVLVHSWHNNNDLDESSRAARTGLLIGVGNLAGILSGATFRTEYAPSYWPTLLATSCCNVIAICASIYLGLWMRKENRKRDREQGQRIRAGDLPSEMLQEGEGSAQWRYFV</sequence>
<organism evidence="8 9">
    <name type="scientific">Myriangium duriaei CBS 260.36</name>
    <dbReference type="NCBI Taxonomy" id="1168546"/>
    <lineage>
        <taxon>Eukaryota</taxon>
        <taxon>Fungi</taxon>
        <taxon>Dikarya</taxon>
        <taxon>Ascomycota</taxon>
        <taxon>Pezizomycotina</taxon>
        <taxon>Dothideomycetes</taxon>
        <taxon>Dothideomycetidae</taxon>
        <taxon>Myriangiales</taxon>
        <taxon>Myriangiaceae</taxon>
        <taxon>Myriangium</taxon>
    </lineage>
</organism>
<dbReference type="FunFam" id="1.20.1250.20:FF:000188">
    <property type="entry name" value="MFS general substrate transporter"/>
    <property type="match status" value="1"/>
</dbReference>
<dbReference type="Proteomes" id="UP000799439">
    <property type="component" value="Unassembled WGS sequence"/>
</dbReference>
<feature type="transmembrane region" description="Helical" evidence="6">
    <location>
        <begin position="31"/>
        <end position="53"/>
    </location>
</feature>
<accession>A0A9P4IQD8</accession>
<feature type="transmembrane region" description="Helical" evidence="6">
    <location>
        <begin position="288"/>
        <end position="309"/>
    </location>
</feature>
<keyword evidence="9" id="KW-1185">Reference proteome</keyword>
<dbReference type="Pfam" id="PF07690">
    <property type="entry name" value="MFS_1"/>
    <property type="match status" value="1"/>
</dbReference>
<name>A0A9P4IQD8_9PEZI</name>
<dbReference type="PANTHER" id="PTHR43791">
    <property type="entry name" value="PERMEASE-RELATED"/>
    <property type="match status" value="1"/>
</dbReference>
<feature type="transmembrane region" description="Helical" evidence="6">
    <location>
        <begin position="381"/>
        <end position="401"/>
    </location>
</feature>
<dbReference type="EMBL" id="ML996094">
    <property type="protein sequence ID" value="KAF2148162.1"/>
    <property type="molecule type" value="Genomic_DNA"/>
</dbReference>
<gene>
    <name evidence="8" type="ORF">K461DRAFT_248431</name>
</gene>
<dbReference type="PROSITE" id="PS50850">
    <property type="entry name" value="MFS"/>
    <property type="match status" value="1"/>
</dbReference>
<feature type="domain" description="Major facilitator superfamily (MFS) profile" evidence="7">
    <location>
        <begin position="1"/>
        <end position="403"/>
    </location>
</feature>
<evidence type="ECO:0000256" key="6">
    <source>
        <dbReference type="SAM" id="Phobius"/>
    </source>
</evidence>
<feature type="transmembrane region" description="Helical" evidence="6">
    <location>
        <begin position="259"/>
        <end position="276"/>
    </location>
</feature>
<evidence type="ECO:0000259" key="7">
    <source>
        <dbReference type="PROSITE" id="PS50850"/>
    </source>
</evidence>